<gene>
    <name evidence="1" type="ORF">MNB_SUP05-SYMBIONT-5-1086</name>
</gene>
<accession>A0A1W1E774</accession>
<organism evidence="1">
    <name type="scientific">hydrothermal vent metagenome</name>
    <dbReference type="NCBI Taxonomy" id="652676"/>
    <lineage>
        <taxon>unclassified sequences</taxon>
        <taxon>metagenomes</taxon>
        <taxon>ecological metagenomes</taxon>
    </lineage>
</organism>
<protein>
    <submittedName>
        <fullName evidence="1">Uncharacterized protein</fullName>
    </submittedName>
</protein>
<reference evidence="1" key="1">
    <citation type="submission" date="2016-10" db="EMBL/GenBank/DDBJ databases">
        <authorList>
            <person name="de Groot N.N."/>
        </authorList>
    </citation>
    <scope>NUCLEOTIDE SEQUENCE</scope>
</reference>
<evidence type="ECO:0000313" key="1">
    <source>
        <dbReference type="EMBL" id="SFV89701.1"/>
    </source>
</evidence>
<proteinExistence type="predicted"/>
<dbReference type="AlphaFoldDB" id="A0A1W1E774"/>
<sequence>MNNQQRKDIFATVINGMGFNDILEELSTNLETGEEYLITIECECSFAPIIQCAHETKAEVVDYFKGGLHFWFDDDYGLESFLPVNSNDVISIEYLGQKKTKLMESEYEQLQ</sequence>
<dbReference type="EMBL" id="FPHZ01000253">
    <property type="protein sequence ID" value="SFV89701.1"/>
    <property type="molecule type" value="Genomic_DNA"/>
</dbReference>
<name>A0A1W1E774_9ZZZZ</name>